<dbReference type="GO" id="GO:0005544">
    <property type="term" value="F:calcium-dependent phospholipid binding"/>
    <property type="evidence" value="ECO:0007669"/>
    <property type="project" value="TreeGrafter"/>
</dbReference>
<feature type="compositionally biased region" description="Low complexity" evidence="1">
    <location>
        <begin position="37"/>
        <end position="53"/>
    </location>
</feature>
<proteinExistence type="predicted"/>
<dbReference type="GO" id="GO:0030276">
    <property type="term" value="F:clathrin binding"/>
    <property type="evidence" value="ECO:0007669"/>
    <property type="project" value="TreeGrafter"/>
</dbReference>
<dbReference type="Proteomes" id="UP000274504">
    <property type="component" value="Unassembled WGS sequence"/>
</dbReference>
<organism evidence="5">
    <name type="scientific">Hymenolepis diminuta</name>
    <name type="common">Rat tapeworm</name>
    <dbReference type="NCBI Taxonomy" id="6216"/>
    <lineage>
        <taxon>Eukaryota</taxon>
        <taxon>Metazoa</taxon>
        <taxon>Spiralia</taxon>
        <taxon>Lophotrochozoa</taxon>
        <taxon>Platyhelminthes</taxon>
        <taxon>Cestoda</taxon>
        <taxon>Eucestoda</taxon>
        <taxon>Cyclophyllidea</taxon>
        <taxon>Hymenolepididae</taxon>
        <taxon>Hymenolepis</taxon>
    </lineage>
</organism>
<dbReference type="SUPFAM" id="SSF49562">
    <property type="entry name" value="C2 domain (Calcium/lipid-binding domain, CaLB)"/>
    <property type="match status" value="2"/>
</dbReference>
<evidence type="ECO:0000313" key="4">
    <source>
        <dbReference type="Proteomes" id="UP000274504"/>
    </source>
</evidence>
<evidence type="ECO:0000313" key="5">
    <source>
        <dbReference type="WBParaSite" id="HDID_0000339001-mRNA-1"/>
    </source>
</evidence>
<dbReference type="GO" id="GO:0017156">
    <property type="term" value="P:calcium-ion regulated exocytosis"/>
    <property type="evidence" value="ECO:0007669"/>
    <property type="project" value="TreeGrafter"/>
</dbReference>
<dbReference type="GO" id="GO:0070382">
    <property type="term" value="C:exocytic vesicle"/>
    <property type="evidence" value="ECO:0007669"/>
    <property type="project" value="TreeGrafter"/>
</dbReference>
<accession>A0A0R3SF05</accession>
<dbReference type="PROSITE" id="PS50004">
    <property type="entry name" value="C2"/>
    <property type="match status" value="2"/>
</dbReference>
<dbReference type="PANTHER" id="PTHR10024:SF234">
    <property type="entry name" value="SYNAPTOTAGMIN-15-RELATED"/>
    <property type="match status" value="1"/>
</dbReference>
<feature type="region of interest" description="Disordered" evidence="1">
    <location>
        <begin position="27"/>
        <end position="59"/>
    </location>
</feature>
<dbReference type="Pfam" id="PF00168">
    <property type="entry name" value="C2"/>
    <property type="match status" value="2"/>
</dbReference>
<dbReference type="GO" id="GO:0001786">
    <property type="term" value="F:phosphatidylserine binding"/>
    <property type="evidence" value="ECO:0007669"/>
    <property type="project" value="TreeGrafter"/>
</dbReference>
<evidence type="ECO:0000256" key="1">
    <source>
        <dbReference type="SAM" id="MobiDB-lite"/>
    </source>
</evidence>
<feature type="domain" description="C2" evidence="2">
    <location>
        <begin position="94"/>
        <end position="246"/>
    </location>
</feature>
<dbReference type="OrthoDB" id="10259057at2759"/>
<dbReference type="GO" id="GO:0005509">
    <property type="term" value="F:calcium ion binding"/>
    <property type="evidence" value="ECO:0007669"/>
    <property type="project" value="TreeGrafter"/>
</dbReference>
<dbReference type="PANTHER" id="PTHR10024">
    <property type="entry name" value="SYNAPTOTAGMIN"/>
    <property type="match status" value="1"/>
</dbReference>
<dbReference type="InterPro" id="IPR035892">
    <property type="entry name" value="C2_domain_sf"/>
</dbReference>
<dbReference type="WBParaSite" id="HDID_0000339001-mRNA-1">
    <property type="protein sequence ID" value="HDID_0000339001-mRNA-1"/>
    <property type="gene ID" value="HDID_0000339001"/>
</dbReference>
<dbReference type="GO" id="GO:0000149">
    <property type="term" value="F:SNARE binding"/>
    <property type="evidence" value="ECO:0007669"/>
    <property type="project" value="TreeGrafter"/>
</dbReference>
<dbReference type="STRING" id="6216.A0A0R3SF05"/>
<evidence type="ECO:0000259" key="2">
    <source>
        <dbReference type="PROSITE" id="PS50004"/>
    </source>
</evidence>
<reference evidence="3 4" key="2">
    <citation type="submission" date="2018-11" db="EMBL/GenBank/DDBJ databases">
        <authorList>
            <consortium name="Pathogen Informatics"/>
        </authorList>
    </citation>
    <scope>NUCLEOTIDE SEQUENCE [LARGE SCALE GENOMIC DNA]</scope>
</reference>
<dbReference type="EMBL" id="UYSG01001016">
    <property type="protein sequence ID" value="VDL31656.1"/>
    <property type="molecule type" value="Genomic_DNA"/>
</dbReference>
<sequence length="399" mass="44547">MLEIIRARVTGGWKSLPIPLVPGQTSFGTRPPFLRQSTVDSSSSSRDIDGSPSWSPPVKYKPSAFAKSRELGKLDPNLYLNETNEDLYDVPMEHLGRVWFTISYDETSEQLKIIIHKARNLRPPHYQSLRASASTATSGNAGGGFISAHDVTALCILTPVPTQDSRIRVYIENSEKKFRTTSIKKQTNNPTFEESFTFQLPKHELANQSIRLDVLSIEKSKRTLLIGFIVFPLNILTKTESHWRPMRIARDLQLGESSNIPGNVLLVVSLTHFPSSDRLSVGLFECHNLPLKSTGSPISVYAKVVVCQGIQGKMLKTKRTEVLDQRESFNESFTFSKLGDPANIHVRIVLMQPGFFDKSVAILVLGNEMVAKGTGISHWSAMIERPEVTTSECHEMQPL</sequence>
<dbReference type="SMART" id="SM00239">
    <property type="entry name" value="C2"/>
    <property type="match status" value="2"/>
</dbReference>
<reference evidence="5" key="1">
    <citation type="submission" date="2016-04" db="UniProtKB">
        <authorList>
            <consortium name="WormBaseParasite"/>
        </authorList>
    </citation>
    <scope>IDENTIFICATION</scope>
</reference>
<gene>
    <name evidence="3" type="ORF">HDID_LOCUS3388</name>
</gene>
<protein>
    <submittedName>
        <fullName evidence="5">C2 domain-containing protein</fullName>
    </submittedName>
</protein>
<dbReference type="GO" id="GO:0005886">
    <property type="term" value="C:plasma membrane"/>
    <property type="evidence" value="ECO:0007669"/>
    <property type="project" value="TreeGrafter"/>
</dbReference>
<name>A0A0R3SF05_HYMDI</name>
<feature type="domain" description="C2" evidence="2">
    <location>
        <begin position="260"/>
        <end position="380"/>
    </location>
</feature>
<evidence type="ECO:0000313" key="3">
    <source>
        <dbReference type="EMBL" id="VDL31656.1"/>
    </source>
</evidence>
<dbReference type="AlphaFoldDB" id="A0A0R3SF05"/>
<dbReference type="InterPro" id="IPR000008">
    <property type="entry name" value="C2_dom"/>
</dbReference>
<dbReference type="Gene3D" id="2.60.40.150">
    <property type="entry name" value="C2 domain"/>
    <property type="match status" value="2"/>
</dbReference>